<name>A0ABY0NX76_9PSED</name>
<evidence type="ECO:0000313" key="2">
    <source>
        <dbReference type="Proteomes" id="UP000182858"/>
    </source>
</evidence>
<accession>A0ABY0NX76</accession>
<proteinExistence type="predicted"/>
<reference evidence="1 2" key="1">
    <citation type="submission" date="2016-10" db="EMBL/GenBank/DDBJ databases">
        <authorList>
            <person name="Varghese N."/>
            <person name="Submissions S."/>
        </authorList>
    </citation>
    <scope>NUCLEOTIDE SEQUENCE [LARGE SCALE GENOMIC DNA]</scope>
    <source>
        <strain evidence="1 2">DSM 17835</strain>
    </source>
</reference>
<keyword evidence="2" id="KW-1185">Reference proteome</keyword>
<dbReference type="EMBL" id="LT629689">
    <property type="protein sequence ID" value="SDG30434.1"/>
    <property type="molecule type" value="Genomic_DNA"/>
</dbReference>
<protein>
    <submittedName>
        <fullName evidence="1">Uncharacterized protein</fullName>
    </submittedName>
</protein>
<dbReference type="Proteomes" id="UP000182858">
    <property type="component" value="Chromosome I"/>
</dbReference>
<sequence length="51" mass="5704">MRVLSAHSAPVSYAECFVEVEDVIGLVKVMLELGVIDELVDGDVRDRRPQF</sequence>
<evidence type="ECO:0000313" key="1">
    <source>
        <dbReference type="EMBL" id="SDG30434.1"/>
    </source>
</evidence>
<gene>
    <name evidence="1" type="ORF">SAMN05216591_5599</name>
</gene>
<organism evidence="1 2">
    <name type="scientific">Pseudomonas extremaustralis</name>
    <dbReference type="NCBI Taxonomy" id="359110"/>
    <lineage>
        <taxon>Bacteria</taxon>
        <taxon>Pseudomonadati</taxon>
        <taxon>Pseudomonadota</taxon>
        <taxon>Gammaproteobacteria</taxon>
        <taxon>Pseudomonadales</taxon>
        <taxon>Pseudomonadaceae</taxon>
        <taxon>Pseudomonas</taxon>
    </lineage>
</organism>